<comment type="caution">
    <text evidence="1">The sequence shown here is derived from an EMBL/GenBank/DDBJ whole genome shotgun (WGS) entry which is preliminary data.</text>
</comment>
<evidence type="ECO:0000313" key="1">
    <source>
        <dbReference type="EMBL" id="OXM44258.1"/>
    </source>
</evidence>
<gene>
    <name evidence="1" type="ORF">CFP71_40610</name>
</gene>
<accession>A0A229RC83</accession>
<sequence>MLCLRHACDREGVQAGNTFHVGVERRVGTGLEYRRDFDGEIQPDVGHSRTHSHDRVGTVDEQVFQFVADEGRDQSVCHENGDLRPRVHVRQCVVEARHTDNP</sequence>
<proteinExistence type="predicted"/>
<evidence type="ECO:0000313" key="2">
    <source>
        <dbReference type="Proteomes" id="UP000215223"/>
    </source>
</evidence>
<protein>
    <submittedName>
        <fullName evidence="1">Uncharacterized protein</fullName>
    </submittedName>
</protein>
<organism evidence="1 2">
    <name type="scientific">Amycolatopsis thailandensis</name>
    <dbReference type="NCBI Taxonomy" id="589330"/>
    <lineage>
        <taxon>Bacteria</taxon>
        <taxon>Bacillati</taxon>
        <taxon>Actinomycetota</taxon>
        <taxon>Actinomycetes</taxon>
        <taxon>Pseudonocardiales</taxon>
        <taxon>Pseudonocardiaceae</taxon>
        <taxon>Amycolatopsis</taxon>
    </lineage>
</organism>
<name>A0A229RC83_9PSEU</name>
<dbReference type="EMBL" id="NMQT01000190">
    <property type="protein sequence ID" value="OXM44258.1"/>
    <property type="molecule type" value="Genomic_DNA"/>
</dbReference>
<keyword evidence="2" id="KW-1185">Reference proteome</keyword>
<dbReference type="AlphaFoldDB" id="A0A229RC83"/>
<reference evidence="1 2" key="1">
    <citation type="submission" date="2017-07" db="EMBL/GenBank/DDBJ databases">
        <title>Amycolatopsis thailandensis Genome sequencing and assembly.</title>
        <authorList>
            <person name="Kaur N."/>
            <person name="Mayilraj S."/>
        </authorList>
    </citation>
    <scope>NUCLEOTIDE SEQUENCE [LARGE SCALE GENOMIC DNA]</scope>
    <source>
        <strain evidence="1 2">JCM 16380</strain>
    </source>
</reference>
<dbReference type="Proteomes" id="UP000215223">
    <property type="component" value="Unassembled WGS sequence"/>
</dbReference>